<dbReference type="InterPro" id="IPR036388">
    <property type="entry name" value="WH-like_DNA-bd_sf"/>
</dbReference>
<dbReference type="PANTHER" id="PTHR30346:SF29">
    <property type="entry name" value="LYSR SUBSTRATE-BINDING"/>
    <property type="match status" value="1"/>
</dbReference>
<dbReference type="InterPro" id="IPR036390">
    <property type="entry name" value="WH_DNA-bd_sf"/>
</dbReference>
<feature type="domain" description="HTH lysR-type" evidence="5">
    <location>
        <begin position="2"/>
        <end position="59"/>
    </location>
</feature>
<dbReference type="PROSITE" id="PS50931">
    <property type="entry name" value="HTH_LYSR"/>
    <property type="match status" value="1"/>
</dbReference>
<dbReference type="SUPFAM" id="SSF46785">
    <property type="entry name" value="Winged helix' DNA-binding domain"/>
    <property type="match status" value="1"/>
</dbReference>
<gene>
    <name evidence="6" type="ORF">K8V08_12665</name>
</gene>
<comment type="similarity">
    <text evidence="1">Belongs to the LysR transcriptional regulatory family.</text>
</comment>
<dbReference type="Proteomes" id="UP000784435">
    <property type="component" value="Unassembled WGS sequence"/>
</dbReference>
<evidence type="ECO:0000256" key="4">
    <source>
        <dbReference type="ARBA" id="ARBA00023163"/>
    </source>
</evidence>
<dbReference type="Gene3D" id="1.10.10.10">
    <property type="entry name" value="Winged helix-like DNA-binding domain superfamily/Winged helix DNA-binding domain"/>
    <property type="match status" value="1"/>
</dbReference>
<dbReference type="Pfam" id="PF00126">
    <property type="entry name" value="HTH_1"/>
    <property type="match status" value="1"/>
</dbReference>
<sequence length="311" mass="32979">MVDLHRLRILCSVVAAGSLRAAADALQLTPSAVSQHLTALQRETGLTLLEKAGRGVAPTEHGRRLAERGEEALASMARVDRLVRDLRVGHSGSLSIGTFASASQHWLPTVVATLQREFPATNLIIELTDPPVARVRPDIDIRTERQNAPPYAPPGITRVQLARDPFVVILPRTHPRAAQAQIAAADLGDDPWLHEYVGDGEAARIVEDIWRAAGIAPGTIIQSADHHGTIAFVAAGVGVSVMPTLAATELPPSVVAVPLVRPDAERVIVAHVRSAVRQRPIVLRALELLREKGVGGAADTGTGPLTGDLTA</sequence>
<comment type="caution">
    <text evidence="6">The sequence shown here is derived from an EMBL/GenBank/DDBJ whole genome shotgun (WGS) entry which is preliminary data.</text>
</comment>
<dbReference type="InterPro" id="IPR005119">
    <property type="entry name" value="LysR_subst-bd"/>
</dbReference>
<evidence type="ECO:0000256" key="3">
    <source>
        <dbReference type="ARBA" id="ARBA00023125"/>
    </source>
</evidence>
<dbReference type="SUPFAM" id="SSF53850">
    <property type="entry name" value="Periplasmic binding protein-like II"/>
    <property type="match status" value="1"/>
</dbReference>
<evidence type="ECO:0000313" key="7">
    <source>
        <dbReference type="Proteomes" id="UP000784435"/>
    </source>
</evidence>
<keyword evidence="4" id="KW-0804">Transcription</keyword>
<dbReference type="GO" id="GO:0032993">
    <property type="term" value="C:protein-DNA complex"/>
    <property type="evidence" value="ECO:0007669"/>
    <property type="project" value="TreeGrafter"/>
</dbReference>
<organism evidence="6 7">
    <name type="scientific">Brevibacterium senegalense</name>
    <dbReference type="NCBI Taxonomy" id="1033736"/>
    <lineage>
        <taxon>Bacteria</taxon>
        <taxon>Bacillati</taxon>
        <taxon>Actinomycetota</taxon>
        <taxon>Actinomycetes</taxon>
        <taxon>Micrococcales</taxon>
        <taxon>Brevibacteriaceae</taxon>
        <taxon>Brevibacterium</taxon>
    </lineage>
</organism>
<dbReference type="Pfam" id="PF03466">
    <property type="entry name" value="LysR_substrate"/>
    <property type="match status" value="1"/>
</dbReference>
<dbReference type="GO" id="GO:0003677">
    <property type="term" value="F:DNA binding"/>
    <property type="evidence" value="ECO:0007669"/>
    <property type="project" value="UniProtKB-KW"/>
</dbReference>
<keyword evidence="3" id="KW-0238">DNA-binding</keyword>
<proteinExistence type="inferred from homology"/>
<keyword evidence="2" id="KW-0805">Transcription regulation</keyword>
<reference evidence="6" key="1">
    <citation type="journal article" date="2021" name="PeerJ">
        <title>Extensive microbial diversity within the chicken gut microbiome revealed by metagenomics and culture.</title>
        <authorList>
            <person name="Gilroy R."/>
            <person name="Ravi A."/>
            <person name="Getino M."/>
            <person name="Pursley I."/>
            <person name="Horton D.L."/>
            <person name="Alikhan N.F."/>
            <person name="Baker D."/>
            <person name="Gharbi K."/>
            <person name="Hall N."/>
            <person name="Watson M."/>
            <person name="Adriaenssens E.M."/>
            <person name="Foster-Nyarko E."/>
            <person name="Jarju S."/>
            <person name="Secka A."/>
            <person name="Antonio M."/>
            <person name="Oren A."/>
            <person name="Chaudhuri R.R."/>
            <person name="La Ragione R."/>
            <person name="Hildebrand F."/>
            <person name="Pallen M.J."/>
        </authorList>
    </citation>
    <scope>NUCLEOTIDE SEQUENCE</scope>
    <source>
        <strain evidence="6">ChiGjej5B5-7349</strain>
    </source>
</reference>
<dbReference type="AlphaFoldDB" id="A0A921MFM9"/>
<accession>A0A921MFM9</accession>
<dbReference type="Gene3D" id="3.40.190.10">
    <property type="entry name" value="Periplasmic binding protein-like II"/>
    <property type="match status" value="2"/>
</dbReference>
<evidence type="ECO:0000256" key="2">
    <source>
        <dbReference type="ARBA" id="ARBA00023015"/>
    </source>
</evidence>
<reference evidence="6" key="2">
    <citation type="submission" date="2021-09" db="EMBL/GenBank/DDBJ databases">
        <authorList>
            <person name="Gilroy R."/>
        </authorList>
    </citation>
    <scope>NUCLEOTIDE SEQUENCE</scope>
    <source>
        <strain evidence="6">ChiGjej5B5-7349</strain>
    </source>
</reference>
<dbReference type="InterPro" id="IPR000847">
    <property type="entry name" value="LysR_HTH_N"/>
</dbReference>
<evidence type="ECO:0000256" key="1">
    <source>
        <dbReference type="ARBA" id="ARBA00009437"/>
    </source>
</evidence>
<dbReference type="PANTHER" id="PTHR30346">
    <property type="entry name" value="TRANSCRIPTIONAL DUAL REGULATOR HCAR-RELATED"/>
    <property type="match status" value="1"/>
</dbReference>
<evidence type="ECO:0000259" key="5">
    <source>
        <dbReference type="PROSITE" id="PS50931"/>
    </source>
</evidence>
<dbReference type="GO" id="GO:0003700">
    <property type="term" value="F:DNA-binding transcription factor activity"/>
    <property type="evidence" value="ECO:0007669"/>
    <property type="project" value="InterPro"/>
</dbReference>
<dbReference type="EMBL" id="DYUK01000286">
    <property type="protein sequence ID" value="HJG81255.1"/>
    <property type="molecule type" value="Genomic_DNA"/>
</dbReference>
<evidence type="ECO:0000313" key="6">
    <source>
        <dbReference type="EMBL" id="HJG81255.1"/>
    </source>
</evidence>
<name>A0A921MFM9_9MICO</name>
<protein>
    <submittedName>
        <fullName evidence="6">LysR family transcriptional regulator</fullName>
    </submittedName>
</protein>